<evidence type="ECO:0000313" key="8">
    <source>
        <dbReference type="Proteomes" id="UP000184406"/>
    </source>
</evidence>
<dbReference type="PANTHER" id="PTHR43498:SF1">
    <property type="entry name" value="COB--COM HETERODISULFIDE REDUCTASE IRON-SULFUR SUBUNIT A"/>
    <property type="match status" value="1"/>
</dbReference>
<dbReference type="InterPro" id="IPR036188">
    <property type="entry name" value="FAD/NAD-bd_sf"/>
</dbReference>
<evidence type="ECO:0000256" key="1">
    <source>
        <dbReference type="ARBA" id="ARBA00022485"/>
    </source>
</evidence>
<dbReference type="GO" id="GO:0046872">
    <property type="term" value="F:metal ion binding"/>
    <property type="evidence" value="ECO:0007669"/>
    <property type="project" value="UniProtKB-KW"/>
</dbReference>
<organism evidence="7 8">
    <name type="scientific">Arenibacter palladensis</name>
    <dbReference type="NCBI Taxonomy" id="237373"/>
    <lineage>
        <taxon>Bacteria</taxon>
        <taxon>Pseudomonadati</taxon>
        <taxon>Bacteroidota</taxon>
        <taxon>Flavobacteriia</taxon>
        <taxon>Flavobacteriales</taxon>
        <taxon>Flavobacteriaceae</taxon>
        <taxon>Arenibacter</taxon>
    </lineage>
</organism>
<reference evidence="8" key="1">
    <citation type="submission" date="2016-11" db="EMBL/GenBank/DDBJ databases">
        <authorList>
            <person name="Varghese N."/>
            <person name="Submissions S."/>
        </authorList>
    </citation>
    <scope>NUCLEOTIDE SEQUENCE [LARGE SCALE GENOMIC DNA]</scope>
    <source>
        <strain evidence="8">DSM 17539</strain>
    </source>
</reference>
<keyword evidence="5" id="KW-0411">Iron-sulfur</keyword>
<name>A0A1M5EY28_9FLAO</name>
<feature type="chain" id="PRO_5012996851" evidence="6">
    <location>
        <begin position="23"/>
        <end position="600"/>
    </location>
</feature>
<accession>A0A1M5EY28</accession>
<keyword evidence="8" id="KW-1185">Reference proteome</keyword>
<keyword evidence="6" id="KW-0732">Signal</keyword>
<evidence type="ECO:0000256" key="6">
    <source>
        <dbReference type="SAM" id="SignalP"/>
    </source>
</evidence>
<keyword evidence="3" id="KW-0560">Oxidoreductase</keyword>
<keyword evidence="4" id="KW-0408">Iron</keyword>
<dbReference type="Gene3D" id="3.50.50.60">
    <property type="entry name" value="FAD/NAD(P)-binding domain"/>
    <property type="match status" value="1"/>
</dbReference>
<protein>
    <submittedName>
        <fullName evidence="7">FAD dependent oxidoreductase</fullName>
    </submittedName>
</protein>
<proteinExistence type="predicted"/>
<dbReference type="AlphaFoldDB" id="A0A1M5EY28"/>
<sequence length="600" mass="67890">MTYSHKILLALGLIFCIASVKSQNLLVEAESFENPGGWVVDPQFVEQMGSPYLMAHGMGEKVKNATTKVSFDKAGEYHTWVRTMNWAPGDWEAPGRFKLKVAGEVLEKTLGQRSGWGWEYVGLAKIDKAKKVPLELMDLTGFNGRCDAIYFSTNQEEPPASPKKLAEWRKTVKSETNGPEETKTYDLVVVGGGLAGCAASIAAAEQGLKVALIHDRPLLGGNASSEIRVHTEGIYGNFERILKMLDTEHYPNGHVDAEIDQEKRDNNVKSYDNIDLFLNWRAYDAKAENNTIKYVDARQTATGERKRFTAPYFVDSTGDGWIGFWSGAEFSYGRESADTYGETWEEHGELWSPKVPDNAVMGSSVLWGSKEMESPQEFPGVPWAMPVAKDYSKVKGEWQWEFSRNDLSQIEDAEEIRDHMLRAIYGSFSNAKKEPENANRKLEWVSYLVGKRESRRLVGDHIFTFKDAVNEIKFPDAVVVEKRAIDVHYQTILEDEKNPDFISEALFYRGIQYYIPYRSLYSKNINNLFMAGRNFSCSHIGLGGPRVMRTTGQMGAAVGFAASLCKKYDVNPRDIYKGYLPEYLELIEEQKYRKIPESKK</sequence>
<evidence type="ECO:0000313" key="7">
    <source>
        <dbReference type="EMBL" id="SHF83881.1"/>
    </source>
</evidence>
<dbReference type="SUPFAM" id="SSF51905">
    <property type="entry name" value="FAD/NAD(P)-binding domain"/>
    <property type="match status" value="1"/>
</dbReference>
<keyword evidence="1" id="KW-0004">4Fe-4S</keyword>
<evidence type="ECO:0000256" key="2">
    <source>
        <dbReference type="ARBA" id="ARBA00022723"/>
    </source>
</evidence>
<dbReference type="PANTHER" id="PTHR43498">
    <property type="entry name" value="FERREDOXIN:COB-COM HETERODISULFIDE REDUCTASE SUBUNIT A"/>
    <property type="match status" value="1"/>
</dbReference>
<feature type="signal peptide" evidence="6">
    <location>
        <begin position="1"/>
        <end position="22"/>
    </location>
</feature>
<dbReference type="OrthoDB" id="9780658at2"/>
<dbReference type="Pfam" id="PF12831">
    <property type="entry name" value="FAD_oxidored"/>
    <property type="match status" value="1"/>
</dbReference>
<gene>
    <name evidence="7" type="ORF">SAMN03080594_10851</name>
</gene>
<dbReference type="EMBL" id="FQUX01000008">
    <property type="protein sequence ID" value="SHF83881.1"/>
    <property type="molecule type" value="Genomic_DNA"/>
</dbReference>
<evidence type="ECO:0000256" key="3">
    <source>
        <dbReference type="ARBA" id="ARBA00023002"/>
    </source>
</evidence>
<dbReference type="GO" id="GO:0051539">
    <property type="term" value="F:4 iron, 4 sulfur cluster binding"/>
    <property type="evidence" value="ECO:0007669"/>
    <property type="project" value="UniProtKB-KW"/>
</dbReference>
<evidence type="ECO:0000256" key="5">
    <source>
        <dbReference type="ARBA" id="ARBA00023014"/>
    </source>
</evidence>
<dbReference type="Proteomes" id="UP000184406">
    <property type="component" value="Unassembled WGS sequence"/>
</dbReference>
<dbReference type="GO" id="GO:0016491">
    <property type="term" value="F:oxidoreductase activity"/>
    <property type="evidence" value="ECO:0007669"/>
    <property type="project" value="UniProtKB-KW"/>
</dbReference>
<keyword evidence="2" id="KW-0479">Metal-binding</keyword>
<evidence type="ECO:0000256" key="4">
    <source>
        <dbReference type="ARBA" id="ARBA00023004"/>
    </source>
</evidence>
<dbReference type="InterPro" id="IPR039650">
    <property type="entry name" value="HdrA-like"/>
</dbReference>